<evidence type="ECO:0000256" key="2">
    <source>
        <dbReference type="SAM" id="SignalP"/>
    </source>
</evidence>
<evidence type="ECO:0000256" key="1">
    <source>
        <dbReference type="SAM" id="MobiDB-lite"/>
    </source>
</evidence>
<dbReference type="Proteomes" id="UP001642484">
    <property type="component" value="Unassembled WGS sequence"/>
</dbReference>
<feature type="region of interest" description="Disordered" evidence="1">
    <location>
        <begin position="612"/>
        <end position="636"/>
    </location>
</feature>
<feature type="compositionally biased region" description="Polar residues" evidence="1">
    <location>
        <begin position="612"/>
        <end position="628"/>
    </location>
</feature>
<evidence type="ECO:0000313" key="3">
    <source>
        <dbReference type="EMBL" id="CAK9058261.1"/>
    </source>
</evidence>
<keyword evidence="2" id="KW-0732">Signal</keyword>
<name>A0ABP0N3D5_9DINO</name>
<proteinExistence type="predicted"/>
<dbReference type="EMBL" id="CAXAMN010021350">
    <property type="protein sequence ID" value="CAK9058261.1"/>
    <property type="molecule type" value="Genomic_DNA"/>
</dbReference>
<feature type="signal peptide" evidence="2">
    <location>
        <begin position="1"/>
        <end position="17"/>
    </location>
</feature>
<evidence type="ECO:0000313" key="4">
    <source>
        <dbReference type="Proteomes" id="UP001642484"/>
    </source>
</evidence>
<comment type="caution">
    <text evidence="3">The sequence shown here is derived from an EMBL/GenBank/DDBJ whole genome shotgun (WGS) entry which is preliminary data.</text>
</comment>
<keyword evidence="4" id="KW-1185">Reference proteome</keyword>
<reference evidence="3 4" key="1">
    <citation type="submission" date="2024-02" db="EMBL/GenBank/DDBJ databases">
        <authorList>
            <person name="Chen Y."/>
            <person name="Shah S."/>
            <person name="Dougan E. K."/>
            <person name="Thang M."/>
            <person name="Chan C."/>
        </authorList>
    </citation>
    <scope>NUCLEOTIDE SEQUENCE [LARGE SCALE GENOMIC DNA]</scope>
</reference>
<feature type="chain" id="PRO_5045591016" evidence="2">
    <location>
        <begin position="18"/>
        <end position="954"/>
    </location>
</feature>
<gene>
    <name evidence="3" type="ORF">CCMP2556_LOCUS28715</name>
</gene>
<organism evidence="3 4">
    <name type="scientific">Durusdinium trenchii</name>
    <dbReference type="NCBI Taxonomy" id="1381693"/>
    <lineage>
        <taxon>Eukaryota</taxon>
        <taxon>Sar</taxon>
        <taxon>Alveolata</taxon>
        <taxon>Dinophyceae</taxon>
        <taxon>Suessiales</taxon>
        <taxon>Symbiodiniaceae</taxon>
        <taxon>Durusdinium</taxon>
    </lineage>
</organism>
<protein>
    <submittedName>
        <fullName evidence="3">Uncharacterized protein</fullName>
    </submittedName>
</protein>
<sequence length="954" mass="107365">MPVSAFLVSLAIDLTAGAEHAPTDHVGRSNGTFCCRKVLRPGFVQDFAKEPTEELWPASCHWQRILLFKFSSPDKSDETDLRMLVQICETWNHLSPEGGILTASPKSRSLSPWWRSILEPLTELPEPGYAQFAAAVVQRVICDWWHAQGQKVVVGWSPMCGWSEWEEEESCDCSALHREHLQQLLAAEADEAKGPFLEGGFYRNPNVHSAHLAKLAERGHDMPWARFLIRYPTIHRRDAQVAAQVKFGERMRTAAMKLAKWISEREDLNVQDLLDLAGEVRSDSENRGEEAKIGVRRLIEDTSIGTSVSPMRRYGVFWHKKSLQEPWPSARTKMCAATVTSLQVESASCRSILKELNISNSSDQNNSVKERQSGVYLEKDSCMVVLTRTVAVSALDGLLLGWDCYTWYGQESAPHFDRMWGVILHSSILATEVVIRSVMQAELAKFQSAALSLVDTSCYTLSWPTLSTSMAWAELQSATARLAWLGFNAMPYKRGSPSTVLMIHHALWLAIFPPFERDTILVNCFPRLKEGVLPDLEAFSVDLDAFTKTVRRPAPPKRRAQQLIDAHLYDPNFWPALLRHPPTADFLAEVLKSRASQDEAFASLVARSCMSLTPTGPTSTPQKRSASSLKRFKSQEPRAGVVPRSLLSAFEESPDIPAKAAKVVPTSQEECFLEPLPLVLAAQIASFLKLREKLLVVASNRQAGALKQLVSAWEPLVLDATDCAYILRRLRSMDPRGYLEPKFYPPPICSAWAEVNEVSVEIMEPDKPPCEGMRPQFHRSSVMARMILDPIEELARRLSAGWLAGAAHLHLSNIEATRMDALFLDFRLKAFRNFPSLKLQHDGLDTNRYCLHASKAPSLLPSIQDARAIMQERFPRRPELQLLLQWPEEITEPEALFLQEHTLMVKAGHSFRNLERLWHVITEEEVRDQYGLLHAELKSGRQEPREAGVIVIAA</sequence>
<accession>A0ABP0N3D5</accession>